<reference evidence="1 2" key="1">
    <citation type="submission" date="2015-08" db="EMBL/GenBank/DDBJ databases">
        <title>Next Generation Sequencing and Analysis of the Genome of Puccinia sorghi L Schw, the Causal Agent of Maize Common Rust.</title>
        <authorList>
            <person name="Rochi L."/>
            <person name="Burguener G."/>
            <person name="Darino M."/>
            <person name="Turjanski A."/>
            <person name="Kreff E."/>
            <person name="Dieguez M.J."/>
            <person name="Sacco F."/>
        </authorList>
    </citation>
    <scope>NUCLEOTIDE SEQUENCE [LARGE SCALE GENOMIC DNA]</scope>
    <source>
        <strain evidence="1 2">RO10H11247</strain>
    </source>
</reference>
<dbReference type="VEuPathDB" id="FungiDB:VP01_11904g1"/>
<evidence type="ECO:0000313" key="2">
    <source>
        <dbReference type="Proteomes" id="UP000037035"/>
    </source>
</evidence>
<evidence type="ECO:0000313" key="1">
    <source>
        <dbReference type="EMBL" id="KNZ63085.1"/>
    </source>
</evidence>
<keyword evidence="2" id="KW-1185">Reference proteome</keyword>
<protein>
    <recommendedName>
        <fullName evidence="3">Retrotransposon gag domain-containing protein</fullName>
    </recommendedName>
</protein>
<dbReference type="EMBL" id="LAVV01002115">
    <property type="protein sequence ID" value="KNZ63085.1"/>
    <property type="molecule type" value="Genomic_DNA"/>
</dbReference>
<name>A0A0L6VSB3_9BASI</name>
<dbReference type="AlphaFoldDB" id="A0A0L6VSB3"/>
<organism evidence="1 2">
    <name type="scientific">Puccinia sorghi</name>
    <dbReference type="NCBI Taxonomy" id="27349"/>
    <lineage>
        <taxon>Eukaryota</taxon>
        <taxon>Fungi</taxon>
        <taxon>Dikarya</taxon>
        <taxon>Basidiomycota</taxon>
        <taxon>Pucciniomycotina</taxon>
        <taxon>Pucciniomycetes</taxon>
        <taxon>Pucciniales</taxon>
        <taxon>Pucciniaceae</taxon>
        <taxon>Puccinia</taxon>
    </lineage>
</organism>
<evidence type="ECO:0008006" key="3">
    <source>
        <dbReference type="Google" id="ProtNLM"/>
    </source>
</evidence>
<comment type="caution">
    <text evidence="1">The sequence shown here is derived from an EMBL/GenBank/DDBJ whole genome shotgun (WGS) entry which is preliminary data.</text>
</comment>
<dbReference type="OrthoDB" id="3268055at2759"/>
<sequence length="149" mass="16724">DPPNLAKFITSFNGYLLDPECKGKAQQALHTFKQSGNVEPYTQQFNFHAYNSAWSDNILVSLYCGGLKENIRLAIVSSGKAFFTLPSIQAAMQLGRKLEANRSHTFKISPPTPLPQPTQMQWTSCPTLNALPKEEEPQPIFQTHPPYRC</sequence>
<gene>
    <name evidence="1" type="ORF">VP01_11904g1</name>
</gene>
<dbReference type="Proteomes" id="UP000037035">
    <property type="component" value="Unassembled WGS sequence"/>
</dbReference>
<proteinExistence type="predicted"/>
<accession>A0A0L6VSB3</accession>
<feature type="non-terminal residue" evidence="1">
    <location>
        <position position="1"/>
    </location>
</feature>